<gene>
    <name evidence="4" type="ORF">METZ01_LOCUS189975</name>
</gene>
<dbReference type="GO" id="GO:0016020">
    <property type="term" value="C:membrane"/>
    <property type="evidence" value="ECO:0007669"/>
    <property type="project" value="InterPro"/>
</dbReference>
<evidence type="ECO:0000313" key="4">
    <source>
        <dbReference type="EMBL" id="SVB37121.1"/>
    </source>
</evidence>
<dbReference type="PANTHER" id="PTHR42911:SF2">
    <property type="entry name" value="PROHIBITIN FAMILY PROTEIN"/>
    <property type="match status" value="1"/>
</dbReference>
<protein>
    <recommendedName>
        <fullName evidence="3">Band 7 domain-containing protein</fullName>
    </recommendedName>
</protein>
<comment type="similarity">
    <text evidence="1">Belongs to the band 7/mec-2 family. HflK subfamily.</text>
</comment>
<keyword evidence="2" id="KW-0472">Membrane</keyword>
<dbReference type="NCBIfam" id="TIGR01933">
    <property type="entry name" value="hflK"/>
    <property type="match status" value="1"/>
</dbReference>
<organism evidence="4">
    <name type="scientific">marine metagenome</name>
    <dbReference type="NCBI Taxonomy" id="408172"/>
    <lineage>
        <taxon>unclassified sequences</taxon>
        <taxon>metagenomes</taxon>
        <taxon>ecological metagenomes</taxon>
    </lineage>
</organism>
<dbReference type="SMART" id="SM00244">
    <property type="entry name" value="PHB"/>
    <property type="match status" value="1"/>
</dbReference>
<dbReference type="CDD" id="cd03404">
    <property type="entry name" value="SPFH_HflK"/>
    <property type="match status" value="1"/>
</dbReference>
<dbReference type="AlphaFoldDB" id="A0A382DHG3"/>
<dbReference type="InterPro" id="IPR036013">
    <property type="entry name" value="Band_7/SPFH_dom_sf"/>
</dbReference>
<feature type="transmembrane region" description="Helical" evidence="2">
    <location>
        <begin position="21"/>
        <end position="40"/>
    </location>
</feature>
<feature type="domain" description="Band 7" evidence="3">
    <location>
        <begin position="37"/>
        <end position="217"/>
    </location>
</feature>
<dbReference type="EMBL" id="UINC01039118">
    <property type="protein sequence ID" value="SVB37121.1"/>
    <property type="molecule type" value="Genomic_DNA"/>
</dbReference>
<reference evidence="4" key="1">
    <citation type="submission" date="2018-05" db="EMBL/GenBank/DDBJ databases">
        <authorList>
            <person name="Lanie J.A."/>
            <person name="Ng W.-L."/>
            <person name="Kazmierczak K.M."/>
            <person name="Andrzejewski T.M."/>
            <person name="Davidsen T.M."/>
            <person name="Wayne K.J."/>
            <person name="Tettelin H."/>
            <person name="Glass J.I."/>
            <person name="Rusch D."/>
            <person name="Podicherti R."/>
            <person name="Tsui H.-C.T."/>
            <person name="Winkler M.E."/>
        </authorList>
    </citation>
    <scope>NUCLEOTIDE SEQUENCE</scope>
</reference>
<evidence type="ECO:0000256" key="1">
    <source>
        <dbReference type="ARBA" id="ARBA00006971"/>
    </source>
</evidence>
<evidence type="ECO:0000259" key="3">
    <source>
        <dbReference type="SMART" id="SM00244"/>
    </source>
</evidence>
<dbReference type="SUPFAM" id="SSF117892">
    <property type="entry name" value="Band 7/SPFH domain"/>
    <property type="match status" value="1"/>
</dbReference>
<dbReference type="Pfam" id="PF01145">
    <property type="entry name" value="Band_7"/>
    <property type="match status" value="1"/>
</dbReference>
<dbReference type="InterPro" id="IPR001107">
    <property type="entry name" value="Band_7"/>
</dbReference>
<dbReference type="PANTHER" id="PTHR42911">
    <property type="entry name" value="MODULATOR OF FTSH PROTEASE HFLC"/>
    <property type="match status" value="1"/>
</dbReference>
<dbReference type="InterPro" id="IPR010201">
    <property type="entry name" value="HflK"/>
</dbReference>
<dbReference type="Gene3D" id="3.30.479.30">
    <property type="entry name" value="Band 7 domain"/>
    <property type="match status" value="1"/>
</dbReference>
<keyword evidence="2" id="KW-1133">Transmembrane helix</keyword>
<evidence type="ECO:0000256" key="2">
    <source>
        <dbReference type="SAM" id="Phobius"/>
    </source>
</evidence>
<accession>A0A382DHG3</accession>
<sequence length="325" mass="37225">MAQKIKIGDIDVQIPSFDFKKFGGLIPLIIIVIFALNAFYTVDANENGVVLRLGKYSHTTMPGLHFKIPVIDKVYTIKVDYQYKMEFGFRTLKAGVRTEYSKRNYNTESWMLTGDLNIAEVHWIVQFKIKDAANYLFNVRDVENTIKDVSEATLRLMIGDRSFTEVLQVERRNIADAAKIHMQEILDKYQAGISIKMVQLQGVLPPDPVADSFNEVIRAEQEEETLVNEANQAFNKEIYRAEGEAKKLINEAKGFAIERINTAEGDATAFKLLLKEYNKAPQITRDRYFIETMNIVLGNAPNKVIVDTRLENFLPMMNLKNQEKK</sequence>
<name>A0A382DHG3_9ZZZZ</name>
<keyword evidence="2" id="KW-0812">Transmembrane</keyword>
<proteinExistence type="inferred from homology"/>